<feature type="domain" description="Fibrinogen C-terminal" evidence="2">
    <location>
        <begin position="39"/>
        <end position="94"/>
    </location>
</feature>
<accession>A0A4Y2CXA9</accession>
<evidence type="ECO:0000259" key="2">
    <source>
        <dbReference type="PROSITE" id="PS51406"/>
    </source>
</evidence>
<dbReference type="AlphaFoldDB" id="A0A4Y2CXA9"/>
<evidence type="ECO:0000256" key="1">
    <source>
        <dbReference type="SAM" id="MobiDB-lite"/>
    </source>
</evidence>
<dbReference type="EMBL" id="BGPR01000258">
    <property type="protein sequence ID" value="GBM08566.1"/>
    <property type="molecule type" value="Genomic_DNA"/>
</dbReference>
<proteinExistence type="predicted"/>
<dbReference type="InterPro" id="IPR002181">
    <property type="entry name" value="Fibrinogen_a/b/g_C_dom"/>
</dbReference>
<sequence length="116" mass="13158">MNNILDNNSEPLTFADTEEDPDRVDEGDTDYGEGEQRWLKCPDRPMDCEELLACGYNLSGIYRIYPRSRLNTWGEAGFDVFCDMDTDGGGWTVIHSVICPAFEICLEKILNTVESH</sequence>
<dbReference type="OrthoDB" id="10072423at2759"/>
<dbReference type="Pfam" id="PF00147">
    <property type="entry name" value="Fibrinogen_C"/>
    <property type="match status" value="1"/>
</dbReference>
<feature type="compositionally biased region" description="Polar residues" evidence="1">
    <location>
        <begin position="1"/>
        <end position="11"/>
    </location>
</feature>
<feature type="region of interest" description="Disordered" evidence="1">
    <location>
        <begin position="1"/>
        <end position="36"/>
    </location>
</feature>
<dbReference type="InterPro" id="IPR036056">
    <property type="entry name" value="Fibrinogen-like_C"/>
</dbReference>
<dbReference type="NCBIfam" id="NF040941">
    <property type="entry name" value="GGGWT_bact"/>
    <property type="match status" value="1"/>
</dbReference>
<dbReference type="InterPro" id="IPR014716">
    <property type="entry name" value="Fibrinogen_a/b/g_C_1"/>
</dbReference>
<protein>
    <recommendedName>
        <fullName evidence="2">Fibrinogen C-terminal domain-containing protein</fullName>
    </recommendedName>
</protein>
<dbReference type="SUPFAM" id="SSF56496">
    <property type="entry name" value="Fibrinogen C-terminal domain-like"/>
    <property type="match status" value="1"/>
</dbReference>
<evidence type="ECO:0000313" key="4">
    <source>
        <dbReference type="Proteomes" id="UP000499080"/>
    </source>
</evidence>
<reference evidence="3 4" key="1">
    <citation type="journal article" date="2019" name="Sci. Rep.">
        <title>Orb-weaving spider Araneus ventricosus genome elucidates the spidroin gene catalogue.</title>
        <authorList>
            <person name="Kono N."/>
            <person name="Nakamura H."/>
            <person name="Ohtoshi R."/>
            <person name="Moran D.A.P."/>
            <person name="Shinohara A."/>
            <person name="Yoshida Y."/>
            <person name="Fujiwara M."/>
            <person name="Mori M."/>
            <person name="Tomita M."/>
            <person name="Arakawa K."/>
        </authorList>
    </citation>
    <scope>NUCLEOTIDE SEQUENCE [LARGE SCALE GENOMIC DNA]</scope>
</reference>
<name>A0A4Y2CXA9_ARAVE</name>
<comment type="caution">
    <text evidence="3">The sequence shown here is derived from an EMBL/GenBank/DDBJ whole genome shotgun (WGS) entry which is preliminary data.</text>
</comment>
<dbReference type="Proteomes" id="UP000499080">
    <property type="component" value="Unassembled WGS sequence"/>
</dbReference>
<dbReference type="PROSITE" id="PS51406">
    <property type="entry name" value="FIBRINOGEN_C_2"/>
    <property type="match status" value="1"/>
</dbReference>
<keyword evidence="4" id="KW-1185">Reference proteome</keyword>
<dbReference type="Gene3D" id="3.90.215.10">
    <property type="entry name" value="Gamma Fibrinogen, chain A, domain 1"/>
    <property type="match status" value="1"/>
</dbReference>
<organism evidence="3 4">
    <name type="scientific">Araneus ventricosus</name>
    <name type="common">Orbweaver spider</name>
    <name type="synonym">Epeira ventricosa</name>
    <dbReference type="NCBI Taxonomy" id="182803"/>
    <lineage>
        <taxon>Eukaryota</taxon>
        <taxon>Metazoa</taxon>
        <taxon>Ecdysozoa</taxon>
        <taxon>Arthropoda</taxon>
        <taxon>Chelicerata</taxon>
        <taxon>Arachnida</taxon>
        <taxon>Araneae</taxon>
        <taxon>Araneomorphae</taxon>
        <taxon>Entelegynae</taxon>
        <taxon>Araneoidea</taxon>
        <taxon>Araneidae</taxon>
        <taxon>Araneus</taxon>
    </lineage>
</organism>
<feature type="compositionally biased region" description="Acidic residues" evidence="1">
    <location>
        <begin position="16"/>
        <end position="33"/>
    </location>
</feature>
<gene>
    <name evidence="3" type="ORF">AVEN_69781_1</name>
</gene>
<evidence type="ECO:0000313" key="3">
    <source>
        <dbReference type="EMBL" id="GBM08566.1"/>
    </source>
</evidence>